<keyword evidence="1" id="KW-0393">Immunoglobulin domain</keyword>
<dbReference type="PROSITE" id="PS50835">
    <property type="entry name" value="IG_LIKE"/>
    <property type="match status" value="2"/>
</dbReference>
<protein>
    <submittedName>
        <fullName evidence="4">---NA</fullName>
    </submittedName>
</protein>
<reference evidence="4" key="1">
    <citation type="submission" date="2022-12" db="EMBL/GenBank/DDBJ databases">
        <authorList>
            <person name="Alioto T."/>
            <person name="Alioto T."/>
            <person name="Gomez Garrido J."/>
        </authorList>
    </citation>
    <scope>NUCLEOTIDE SEQUENCE</scope>
</reference>
<evidence type="ECO:0000313" key="4">
    <source>
        <dbReference type="EMBL" id="CAI5791333.1"/>
    </source>
</evidence>
<keyword evidence="5" id="KW-1185">Reference proteome</keyword>
<dbReference type="InterPro" id="IPR050380">
    <property type="entry name" value="Immune_Resp_Modulators"/>
</dbReference>
<proteinExistence type="predicted"/>
<feature type="domain" description="Ig-like" evidence="3">
    <location>
        <begin position="191"/>
        <end position="262"/>
    </location>
</feature>
<gene>
    <name evidence="4" type="ORF">PODLI_1B034059</name>
</gene>
<dbReference type="EMBL" id="OX395138">
    <property type="protein sequence ID" value="CAI5791333.1"/>
    <property type="molecule type" value="Genomic_DNA"/>
</dbReference>
<sequence>MHEKAAKRKEREANSPGAAWEEVNGRLAPQRSPTNVSGGGEILVCTLSASVPEGMMIMWQAGGQSGEILVCTLSASVPEGMMIMWQAGGQSGVILMCTASGSVPEGMMITWQAGGQSGNTTDTRSARTGSTAYLSIAEVAIAAVNDFICRVTFEAFQTNVNEPEDKGNGLHENLYRANHKESSLQRAQTILTSMVIGLNASEVSVQWVKNALLEGRHVNPRVLKGSIKDSLLALSQVVVPYSDWNNGTSYSCTFTRTAGTVEPTQRPEEKSQGEK</sequence>
<accession>A0AA35PMT6</accession>
<evidence type="ECO:0000259" key="3">
    <source>
        <dbReference type="PROSITE" id="PS50835"/>
    </source>
</evidence>
<feature type="compositionally biased region" description="Basic and acidic residues" evidence="2">
    <location>
        <begin position="1"/>
        <end position="13"/>
    </location>
</feature>
<name>A0AA35PMT6_9SAUR</name>
<evidence type="ECO:0000256" key="1">
    <source>
        <dbReference type="ARBA" id="ARBA00023319"/>
    </source>
</evidence>
<evidence type="ECO:0000313" key="5">
    <source>
        <dbReference type="Proteomes" id="UP001178461"/>
    </source>
</evidence>
<dbReference type="SUPFAM" id="SSF48726">
    <property type="entry name" value="Immunoglobulin"/>
    <property type="match status" value="2"/>
</dbReference>
<dbReference type="Proteomes" id="UP001178461">
    <property type="component" value="Chromosome 13"/>
</dbReference>
<dbReference type="InterPro" id="IPR003597">
    <property type="entry name" value="Ig_C1-set"/>
</dbReference>
<feature type="region of interest" description="Disordered" evidence="2">
    <location>
        <begin position="1"/>
        <end position="37"/>
    </location>
</feature>
<dbReference type="InterPro" id="IPR036179">
    <property type="entry name" value="Ig-like_dom_sf"/>
</dbReference>
<dbReference type="InterPro" id="IPR013783">
    <property type="entry name" value="Ig-like_fold"/>
</dbReference>
<dbReference type="InterPro" id="IPR007110">
    <property type="entry name" value="Ig-like_dom"/>
</dbReference>
<dbReference type="AlphaFoldDB" id="A0AA35PMT6"/>
<evidence type="ECO:0000256" key="2">
    <source>
        <dbReference type="SAM" id="MobiDB-lite"/>
    </source>
</evidence>
<dbReference type="Pfam" id="PF07654">
    <property type="entry name" value="C1-set"/>
    <property type="match status" value="1"/>
</dbReference>
<dbReference type="Gene3D" id="2.60.40.10">
    <property type="entry name" value="Immunoglobulins"/>
    <property type="match status" value="2"/>
</dbReference>
<feature type="domain" description="Ig-like" evidence="3">
    <location>
        <begin position="78"/>
        <end position="161"/>
    </location>
</feature>
<dbReference type="PANTHER" id="PTHR23411">
    <property type="entry name" value="TAPASIN"/>
    <property type="match status" value="1"/>
</dbReference>
<organism evidence="4 5">
    <name type="scientific">Podarcis lilfordi</name>
    <name type="common">Lilford's wall lizard</name>
    <dbReference type="NCBI Taxonomy" id="74358"/>
    <lineage>
        <taxon>Eukaryota</taxon>
        <taxon>Metazoa</taxon>
        <taxon>Chordata</taxon>
        <taxon>Craniata</taxon>
        <taxon>Vertebrata</taxon>
        <taxon>Euteleostomi</taxon>
        <taxon>Lepidosauria</taxon>
        <taxon>Squamata</taxon>
        <taxon>Bifurcata</taxon>
        <taxon>Unidentata</taxon>
        <taxon>Episquamata</taxon>
        <taxon>Laterata</taxon>
        <taxon>Lacertibaenia</taxon>
        <taxon>Lacertidae</taxon>
        <taxon>Podarcis</taxon>
    </lineage>
</organism>